<gene>
    <name evidence="1" type="ORF">D6D85_02245</name>
</gene>
<evidence type="ECO:0000313" key="1">
    <source>
        <dbReference type="EMBL" id="RSN77664.1"/>
    </source>
</evidence>
<organism evidence="1 2">
    <name type="scientific">Candidatus Methanodesulfokora washburnensis</name>
    <dbReference type="NCBI Taxonomy" id="2478471"/>
    <lineage>
        <taxon>Archaea</taxon>
        <taxon>Thermoproteota</taxon>
        <taxon>Candidatus Korarchaeia</taxon>
        <taxon>Candidatus Korarchaeia incertae sedis</taxon>
        <taxon>Candidatus Methanodesulfokora</taxon>
    </lineage>
</organism>
<accession>A0A3R9R915</accession>
<dbReference type="EMBL" id="RCOS01000030">
    <property type="protein sequence ID" value="RSN77664.1"/>
    <property type="molecule type" value="Genomic_DNA"/>
</dbReference>
<comment type="caution">
    <text evidence="1">The sequence shown here is derived from an EMBL/GenBank/DDBJ whole genome shotgun (WGS) entry which is preliminary data.</text>
</comment>
<dbReference type="OrthoDB" id="97403at2157"/>
<dbReference type="Proteomes" id="UP000277582">
    <property type="component" value="Unassembled WGS sequence"/>
</dbReference>
<dbReference type="InterPro" id="IPR025354">
    <property type="entry name" value="DUF4258"/>
</dbReference>
<keyword evidence="2" id="KW-1185">Reference proteome</keyword>
<dbReference type="RefSeq" id="WP_125670439.1">
    <property type="nucleotide sequence ID" value="NZ_RCOS01000030.1"/>
</dbReference>
<sequence length="74" mass="8823">MKRSDRTSFELTEHAKNRLKERVIDEKEVEEILNNPVMTYLDILTGYTVCIGPRTKPGHWLIIIYEKHNQLKRL</sequence>
<reference evidence="1 2" key="1">
    <citation type="submission" date="2018-10" db="EMBL/GenBank/DDBJ databases">
        <title>Co-occurring genomic capacity for anaerobic methane metabolism and dissimilatory sulfite reduction discovered in the Korarchaeota.</title>
        <authorList>
            <person name="Mckay L.J."/>
            <person name="Dlakic M."/>
            <person name="Fields M.W."/>
            <person name="Delmont T.O."/>
            <person name="Eren A.M."/>
            <person name="Jay Z.J."/>
            <person name="Klingelsmith K.B."/>
            <person name="Rusch D.B."/>
            <person name="Inskeep W.P."/>
        </authorList>
    </citation>
    <scope>NUCLEOTIDE SEQUENCE [LARGE SCALE GENOMIC DNA]</scope>
    <source>
        <strain evidence="1 2">MDKW</strain>
    </source>
</reference>
<protein>
    <submittedName>
        <fullName evidence="1">DUF4258 domain-containing protein</fullName>
    </submittedName>
</protein>
<dbReference type="Pfam" id="PF14076">
    <property type="entry name" value="DUF4258"/>
    <property type="match status" value="1"/>
</dbReference>
<dbReference type="AlphaFoldDB" id="A0A3R9R915"/>
<evidence type="ECO:0000313" key="2">
    <source>
        <dbReference type="Proteomes" id="UP000277582"/>
    </source>
</evidence>
<name>A0A3R9R915_9CREN</name>
<proteinExistence type="predicted"/>